<dbReference type="Gene3D" id="3.40.250.10">
    <property type="entry name" value="Rhodanese-like domain"/>
    <property type="match status" value="1"/>
</dbReference>
<protein>
    <recommendedName>
        <fullName evidence="3">Rhodanese domain-containing protein</fullName>
    </recommendedName>
</protein>
<name>N4WAI3_9BACI</name>
<proteinExistence type="predicted"/>
<dbReference type="SUPFAM" id="SSF52821">
    <property type="entry name" value="Rhodanese/Cell cycle control phosphatase"/>
    <property type="match status" value="1"/>
</dbReference>
<gene>
    <name evidence="1" type="ORF">J416_11727</name>
</gene>
<accession>N4WAI3</accession>
<comment type="caution">
    <text evidence="1">The sequence shown here is derived from an EMBL/GenBank/DDBJ whole genome shotgun (WGS) entry which is preliminary data.</text>
</comment>
<dbReference type="RefSeq" id="WP_003471525.1">
    <property type="nucleotide sequence ID" value="NZ_APML01000053.1"/>
</dbReference>
<evidence type="ECO:0008006" key="3">
    <source>
        <dbReference type="Google" id="ProtNLM"/>
    </source>
</evidence>
<dbReference type="InterPro" id="IPR036873">
    <property type="entry name" value="Rhodanese-like_dom_sf"/>
</dbReference>
<reference evidence="1 2" key="1">
    <citation type="submission" date="2013-03" db="EMBL/GenBank/DDBJ databases">
        <title>Draft genome sequence of Gracibacillus halophilus YIM-C55.5, a moderately halophilic and thermophilic organism from the Xiaochaidamu salt lake.</title>
        <authorList>
            <person name="Sugumar T."/>
            <person name="Polireddy D.R."/>
            <person name="Antony A."/>
            <person name="Madhava Y.R."/>
            <person name="Sivakumar N."/>
        </authorList>
    </citation>
    <scope>NUCLEOTIDE SEQUENCE [LARGE SCALE GENOMIC DNA]</scope>
    <source>
        <strain evidence="1 2">YIM-C55.5</strain>
    </source>
</reference>
<evidence type="ECO:0000313" key="2">
    <source>
        <dbReference type="Proteomes" id="UP000012283"/>
    </source>
</evidence>
<evidence type="ECO:0000313" key="1">
    <source>
        <dbReference type="EMBL" id="ENH96284.1"/>
    </source>
</evidence>
<organism evidence="1 2">
    <name type="scientific">Gracilibacillus halophilus YIM-C55.5</name>
    <dbReference type="NCBI Taxonomy" id="1308866"/>
    <lineage>
        <taxon>Bacteria</taxon>
        <taxon>Bacillati</taxon>
        <taxon>Bacillota</taxon>
        <taxon>Bacilli</taxon>
        <taxon>Bacillales</taxon>
        <taxon>Bacillaceae</taxon>
        <taxon>Gracilibacillus</taxon>
    </lineage>
</organism>
<dbReference type="AlphaFoldDB" id="N4WAI3"/>
<keyword evidence="2" id="KW-1185">Reference proteome</keyword>
<dbReference type="STRING" id="1308866.J416_11727"/>
<dbReference type="eggNOG" id="ENOG5032Z1E">
    <property type="taxonomic scope" value="Bacteria"/>
</dbReference>
<dbReference type="PATRIC" id="fig|1308866.3.peg.2369"/>
<dbReference type="Proteomes" id="UP000012283">
    <property type="component" value="Unassembled WGS sequence"/>
</dbReference>
<sequence length="131" mass="15210">MMWLWIIALVCCVAPLIHLLYIRYIPIKGVPCIDRKKRSDRIDQVTVDIRDYQQSSNDVIEGAIVMPVPYLRRYHHEIPTQSIHLVASDHLERNIAIRYLKAKGFQITGYTLTDCRCKKTKTSVKTTAHKC</sequence>
<dbReference type="EMBL" id="APML01000053">
    <property type="protein sequence ID" value="ENH96284.1"/>
    <property type="molecule type" value="Genomic_DNA"/>
</dbReference>
<dbReference type="OrthoDB" id="2967651at2"/>